<evidence type="ECO:0000256" key="2">
    <source>
        <dbReference type="PROSITE-ProRule" id="PRU00252"/>
    </source>
</evidence>
<dbReference type="EMBL" id="JAVDYJ010000001">
    <property type="protein sequence ID" value="MDR7346980.1"/>
    <property type="molecule type" value="Genomic_DNA"/>
</dbReference>
<comment type="caution">
    <text evidence="4">The sequence shown here is derived from an EMBL/GenBank/DDBJ whole genome shotgun (WGS) entry which is preliminary data.</text>
</comment>
<dbReference type="InterPro" id="IPR000424">
    <property type="entry name" value="Primosome_PriB/ssb"/>
</dbReference>
<dbReference type="RefSeq" id="WP_310172618.1">
    <property type="nucleotide sequence ID" value="NZ_BAABHE010000002.1"/>
</dbReference>
<evidence type="ECO:0000313" key="4">
    <source>
        <dbReference type="EMBL" id="MDR7346980.1"/>
    </source>
</evidence>
<dbReference type="Pfam" id="PF00436">
    <property type="entry name" value="SSB"/>
    <property type="match status" value="1"/>
</dbReference>
<evidence type="ECO:0000313" key="5">
    <source>
        <dbReference type="Proteomes" id="UP001183794"/>
    </source>
</evidence>
<gene>
    <name evidence="4" type="ORF">J2S62_001237</name>
</gene>
<dbReference type="Gene3D" id="2.40.50.140">
    <property type="entry name" value="Nucleic acid-binding proteins"/>
    <property type="match status" value="1"/>
</dbReference>
<keyword evidence="5" id="KW-1185">Reference proteome</keyword>
<feature type="region of interest" description="Disordered" evidence="3">
    <location>
        <begin position="127"/>
        <end position="150"/>
    </location>
</feature>
<evidence type="ECO:0000256" key="3">
    <source>
        <dbReference type="SAM" id="MobiDB-lite"/>
    </source>
</evidence>
<dbReference type="SUPFAM" id="SSF50249">
    <property type="entry name" value="Nucleic acid-binding proteins"/>
    <property type="match status" value="1"/>
</dbReference>
<protein>
    <submittedName>
        <fullName evidence="4">Single-strand DNA-binding protein</fullName>
    </submittedName>
</protein>
<dbReference type="PROSITE" id="PS50935">
    <property type="entry name" value="SSB"/>
    <property type="match status" value="1"/>
</dbReference>
<proteinExistence type="predicted"/>
<dbReference type="GO" id="GO:0003677">
    <property type="term" value="F:DNA binding"/>
    <property type="evidence" value="ECO:0007669"/>
    <property type="project" value="UniProtKB-KW"/>
</dbReference>
<sequence>MKTQLTVRGNVATAPRRVVTDSGMVIAEFRLAATERHFNRQTQEWEDGNTSWYTVSAFRRLAENIFRSFSVGDPVIVTGKLSIKQWTSKDESKRGTTPELTADSAGHDLLLGFTDFTRYTKTKPQVVEETYEEDGPLVEHGWEEPEPMTA</sequence>
<keyword evidence="1 2" id="KW-0238">DNA-binding</keyword>
<dbReference type="InterPro" id="IPR011344">
    <property type="entry name" value="ssDNA-bd"/>
</dbReference>
<dbReference type="PANTHER" id="PTHR10302:SF27">
    <property type="entry name" value="SINGLE-STRANDED DNA-BINDING PROTEIN"/>
    <property type="match status" value="1"/>
</dbReference>
<dbReference type="Proteomes" id="UP001183794">
    <property type="component" value="Unassembled WGS sequence"/>
</dbReference>
<name>A0ABU2B054_9MICC</name>
<accession>A0ABU2B054</accession>
<dbReference type="CDD" id="cd04496">
    <property type="entry name" value="SSB_OBF"/>
    <property type="match status" value="1"/>
</dbReference>
<dbReference type="PANTHER" id="PTHR10302">
    <property type="entry name" value="SINGLE-STRANDED DNA-BINDING PROTEIN"/>
    <property type="match status" value="1"/>
</dbReference>
<dbReference type="InterPro" id="IPR012340">
    <property type="entry name" value="NA-bd_OB-fold"/>
</dbReference>
<organism evidence="4 5">
    <name type="scientific">Enteractinococcus fodinae</name>
    <dbReference type="NCBI Taxonomy" id="684663"/>
    <lineage>
        <taxon>Bacteria</taxon>
        <taxon>Bacillati</taxon>
        <taxon>Actinomycetota</taxon>
        <taxon>Actinomycetes</taxon>
        <taxon>Micrococcales</taxon>
        <taxon>Micrococcaceae</taxon>
    </lineage>
</organism>
<reference evidence="4 5" key="1">
    <citation type="submission" date="2023-07" db="EMBL/GenBank/DDBJ databases">
        <title>Sequencing the genomes of 1000 actinobacteria strains.</title>
        <authorList>
            <person name="Klenk H.-P."/>
        </authorList>
    </citation>
    <scope>NUCLEOTIDE SEQUENCE [LARGE SCALE GENOMIC DNA]</scope>
    <source>
        <strain evidence="4 5">DSM 22966</strain>
    </source>
</reference>
<evidence type="ECO:0000256" key="1">
    <source>
        <dbReference type="ARBA" id="ARBA00023125"/>
    </source>
</evidence>